<keyword evidence="2" id="KW-0539">Nucleus</keyword>
<comment type="function">
    <text evidence="2">Component of the CCR4-NOT complex which is one of the major cellular mRNA deadenylases and is linked to various cellular processes including bulk mRNA degradation, miRNA-mediated repression, translational repression during translational initiation and general transcription regulation.</text>
</comment>
<keyword evidence="2" id="KW-0963">Cytoplasm</keyword>
<accession>T1J4Y2</accession>
<dbReference type="Gene3D" id="1.25.40.10">
    <property type="entry name" value="Tetratricopeptide repeat domain"/>
    <property type="match status" value="2"/>
</dbReference>
<protein>
    <recommendedName>
        <fullName evidence="2">CCR4-NOT transcription complex subunit 10</fullName>
    </recommendedName>
</protein>
<dbReference type="InterPro" id="IPR011990">
    <property type="entry name" value="TPR-like_helical_dom_sf"/>
</dbReference>
<reference evidence="5" key="1">
    <citation type="submission" date="2011-05" db="EMBL/GenBank/DDBJ databases">
        <authorList>
            <person name="Richards S.R."/>
            <person name="Qu J."/>
            <person name="Jiang H."/>
            <person name="Jhangiani S.N."/>
            <person name="Agravi P."/>
            <person name="Goodspeed R."/>
            <person name="Gross S."/>
            <person name="Mandapat C."/>
            <person name="Jackson L."/>
            <person name="Mathew T."/>
            <person name="Pu L."/>
            <person name="Thornton R."/>
            <person name="Saada N."/>
            <person name="Wilczek-Boney K.B."/>
            <person name="Lee S."/>
            <person name="Kovar C."/>
            <person name="Wu Y."/>
            <person name="Scherer S.E."/>
            <person name="Worley K.C."/>
            <person name="Muzny D.M."/>
            <person name="Gibbs R."/>
        </authorList>
    </citation>
    <scope>NUCLEOTIDE SEQUENCE</scope>
    <source>
        <strain evidence="5">Brora</strain>
    </source>
</reference>
<evidence type="ECO:0000256" key="1">
    <source>
        <dbReference type="ARBA" id="ARBA00010080"/>
    </source>
</evidence>
<dbReference type="Proteomes" id="UP000014500">
    <property type="component" value="Unassembled WGS sequence"/>
</dbReference>
<dbReference type="SMART" id="SM00028">
    <property type="entry name" value="TPR"/>
    <property type="match status" value="4"/>
</dbReference>
<feature type="region of interest" description="Disordered" evidence="3">
    <location>
        <begin position="1"/>
        <end position="25"/>
    </location>
</feature>
<comment type="similarity">
    <text evidence="1 2">Belongs to the CNOT10 family.</text>
</comment>
<keyword evidence="2" id="KW-0804">Transcription</keyword>
<keyword evidence="2" id="KW-0943">RNA-mediated gene silencing</keyword>
<evidence type="ECO:0000313" key="5">
    <source>
        <dbReference type="Proteomes" id="UP000014500"/>
    </source>
</evidence>
<dbReference type="GO" id="GO:0017148">
    <property type="term" value="P:negative regulation of translation"/>
    <property type="evidence" value="ECO:0007669"/>
    <property type="project" value="TreeGrafter"/>
</dbReference>
<evidence type="ECO:0000256" key="3">
    <source>
        <dbReference type="SAM" id="MobiDB-lite"/>
    </source>
</evidence>
<dbReference type="PANTHER" id="PTHR12979:SF5">
    <property type="entry name" value="CCR4-NOT TRANSCRIPTION COMPLEX SUBUNIT 10"/>
    <property type="match status" value="1"/>
</dbReference>
<reference evidence="4" key="2">
    <citation type="submission" date="2015-02" db="UniProtKB">
        <authorList>
            <consortium name="EnsemblMetazoa"/>
        </authorList>
    </citation>
    <scope>IDENTIFICATION</scope>
</reference>
<dbReference type="eggNOG" id="KOG2471">
    <property type="taxonomic scope" value="Eukaryota"/>
</dbReference>
<dbReference type="EMBL" id="JH431850">
    <property type="status" value="NOT_ANNOTATED_CDS"/>
    <property type="molecule type" value="Genomic_DNA"/>
</dbReference>
<comment type="subcellular location">
    <subcellularLocation>
        <location evidence="2">Cytoplasm</location>
    </subcellularLocation>
    <subcellularLocation>
        <location evidence="2">Nucleus</location>
    </subcellularLocation>
</comment>
<dbReference type="HOGENOM" id="CLU_013100_0_0_1"/>
<keyword evidence="2" id="KW-0805">Transcription regulation</keyword>
<dbReference type="STRING" id="126957.T1J4Y2"/>
<keyword evidence="2" id="KW-0810">Translation regulation</keyword>
<sequence>MSEKEDQESVEKTVSTSALPSITDREKELAQTSYGEFMKGNYDSCLQILNQLSSTRPSDSKVTMNKSVTKFYISCCTNIDEFRESMAQIRSQTHVNSRENDDLDDVDHCVVKYNQALLLYHFRKYHAAIPVLDKVFQFIEPIEENLAKKVCFLLFELYLSTYQTEKALNLIGYMEATYGNQNLNDSKTHTSDSKEKEKTAKDNDNNSNDNGRSESYKLKLQQYKTRLYLMLKSMKACKREIKSLMNSYGVTLSTIYLKSNLEYLRGNYRKALKLLNSAPQPTQSSLDSGESLSIMFCNNIGCIHFYMGKSNLGSYYFHQALQENDKVLETINKSNESAKEKSCIYVFGASRHYEILYNLGIQLLHAHKPLQAFDCLMEAIRVYPGNIRLWLRLAECCIMENKPNNADDFQLTDRQKNIVQGLVGTGHHRKIILTPSISKQNGTSENQSAAMPMPTLEFASLCLKNALILHQNDSQTNSNLSTTVGSDDMSESNTLPHDGSQCISGLPGNPIRGIEIINLRSSILVASSYVSLCLRDTVMGLHYAQTLLALPKICGIHKLLGHLYAAEALILLDRISEALDHLNPDHIKDVPLTLHLSDKEEKEKPQSQQEVINLQNWYPNSSAAARNIMHYNMTVAYALRGEYEKASETLKKVMGVGVIGNSRQQNSDVPVQAVLLALYIHLQQGNF</sequence>
<dbReference type="EnsemblMetazoa" id="SMAR008679-RA">
    <property type="protein sequence ID" value="SMAR008679-PA"/>
    <property type="gene ID" value="SMAR008679"/>
</dbReference>
<evidence type="ECO:0000256" key="2">
    <source>
        <dbReference type="RuleBase" id="RU367083"/>
    </source>
</evidence>
<dbReference type="PANTHER" id="PTHR12979">
    <property type="entry name" value="CCR4-NOT TRANSCRIPTION COMPLEX SUBUNIT 10"/>
    <property type="match status" value="1"/>
</dbReference>
<keyword evidence="5" id="KW-1185">Reference proteome</keyword>
<name>T1J4Y2_STRMM</name>
<proteinExistence type="inferred from homology"/>
<evidence type="ECO:0000313" key="4">
    <source>
        <dbReference type="EnsemblMetazoa" id="SMAR008679-PA"/>
    </source>
</evidence>
<dbReference type="InterPro" id="IPR019734">
    <property type="entry name" value="TPR_rpt"/>
</dbReference>
<feature type="region of interest" description="Disordered" evidence="3">
    <location>
        <begin position="182"/>
        <end position="215"/>
    </location>
</feature>
<dbReference type="GO" id="GO:0005634">
    <property type="term" value="C:nucleus"/>
    <property type="evidence" value="ECO:0007669"/>
    <property type="project" value="UniProtKB-SubCell"/>
</dbReference>
<dbReference type="GO" id="GO:0030014">
    <property type="term" value="C:CCR4-NOT complex"/>
    <property type="evidence" value="ECO:0007669"/>
    <property type="project" value="UniProtKB-UniRule"/>
</dbReference>
<dbReference type="OMA" id="PECSRMY"/>
<organism evidence="4 5">
    <name type="scientific">Strigamia maritima</name>
    <name type="common">European centipede</name>
    <name type="synonym">Geophilus maritimus</name>
    <dbReference type="NCBI Taxonomy" id="126957"/>
    <lineage>
        <taxon>Eukaryota</taxon>
        <taxon>Metazoa</taxon>
        <taxon>Ecdysozoa</taxon>
        <taxon>Arthropoda</taxon>
        <taxon>Myriapoda</taxon>
        <taxon>Chilopoda</taxon>
        <taxon>Pleurostigmophora</taxon>
        <taxon>Geophilomorpha</taxon>
        <taxon>Linotaeniidae</taxon>
        <taxon>Strigamia</taxon>
    </lineage>
</organism>
<feature type="compositionally biased region" description="Basic and acidic residues" evidence="3">
    <location>
        <begin position="186"/>
        <end position="204"/>
    </location>
</feature>
<dbReference type="GO" id="GO:0006402">
    <property type="term" value="P:mRNA catabolic process"/>
    <property type="evidence" value="ECO:0007669"/>
    <property type="project" value="TreeGrafter"/>
</dbReference>
<dbReference type="SUPFAM" id="SSF48452">
    <property type="entry name" value="TPR-like"/>
    <property type="match status" value="1"/>
</dbReference>
<dbReference type="GO" id="GO:0031047">
    <property type="term" value="P:regulatory ncRNA-mediated gene silencing"/>
    <property type="evidence" value="ECO:0007669"/>
    <property type="project" value="UniProtKB-UniRule"/>
</dbReference>
<dbReference type="PhylomeDB" id="T1J4Y2"/>
<dbReference type="InterPro" id="IPR039740">
    <property type="entry name" value="CNOT10"/>
</dbReference>
<dbReference type="AlphaFoldDB" id="T1J4Y2"/>
<feature type="compositionally biased region" description="Basic and acidic residues" evidence="3">
    <location>
        <begin position="1"/>
        <end position="11"/>
    </location>
</feature>
<dbReference type="GO" id="GO:0005737">
    <property type="term" value="C:cytoplasm"/>
    <property type="evidence" value="ECO:0007669"/>
    <property type="project" value="UniProtKB-SubCell"/>
</dbReference>